<name>A0A850R494_9GAMM</name>
<dbReference type="EMBL" id="JABZEO010000005">
    <property type="protein sequence ID" value="NVZ09499.1"/>
    <property type="molecule type" value="Genomic_DNA"/>
</dbReference>
<evidence type="ECO:0000313" key="2">
    <source>
        <dbReference type="EMBL" id="NVZ09499.1"/>
    </source>
</evidence>
<feature type="transmembrane region" description="Helical" evidence="1">
    <location>
        <begin position="191"/>
        <end position="211"/>
    </location>
</feature>
<keyword evidence="1" id="KW-0472">Membrane</keyword>
<accession>A0A850R494</accession>
<evidence type="ECO:0000313" key="3">
    <source>
        <dbReference type="Proteomes" id="UP000592294"/>
    </source>
</evidence>
<proteinExistence type="predicted"/>
<sequence length="247" mass="27217">MGFYIKRYLAAFQERKHWTLMALVPVILYLIVAALRVDSFAVTQDFTYSGDLRIAATNSPVNTLTLETLLADPDQLFLDTFALSQLQQRLELQDSAGILPTGQELRRTAHGSMRLASDSGSRLRLTYEGSNARLGEAMVDFYGERLAQRIEDGAARHPASEAAAPYSFQADGGLSVVGMTTPWSAERLPRVALILVLSLLAVLLLIGILELSDPSFKSERQIARYLDLPVLGSMPDATRLAHHLKES</sequence>
<reference evidence="2 3" key="1">
    <citation type="submission" date="2020-06" db="EMBL/GenBank/DDBJ databases">
        <title>Whole-genome sequence of Allochromatium humboldtianum DSM 21881, type strain.</title>
        <authorList>
            <person name="Kyndt J.A."/>
            <person name="Meyer T.E."/>
        </authorList>
    </citation>
    <scope>NUCLEOTIDE SEQUENCE [LARGE SCALE GENOMIC DNA]</scope>
    <source>
        <strain evidence="2 3">DSM 21881</strain>
    </source>
</reference>
<protein>
    <submittedName>
        <fullName evidence="2">Uncharacterized protein</fullName>
    </submittedName>
</protein>
<dbReference type="AlphaFoldDB" id="A0A850R494"/>
<dbReference type="Proteomes" id="UP000592294">
    <property type="component" value="Unassembled WGS sequence"/>
</dbReference>
<keyword evidence="3" id="KW-1185">Reference proteome</keyword>
<keyword evidence="1" id="KW-1133">Transmembrane helix</keyword>
<gene>
    <name evidence="2" type="ORF">HW932_09505</name>
</gene>
<keyword evidence="1" id="KW-0812">Transmembrane</keyword>
<feature type="transmembrane region" description="Helical" evidence="1">
    <location>
        <begin position="20"/>
        <end position="37"/>
    </location>
</feature>
<evidence type="ECO:0000256" key="1">
    <source>
        <dbReference type="SAM" id="Phobius"/>
    </source>
</evidence>
<dbReference type="RefSeq" id="WP_176976253.1">
    <property type="nucleotide sequence ID" value="NZ_JABZEO010000005.1"/>
</dbReference>
<comment type="caution">
    <text evidence="2">The sequence shown here is derived from an EMBL/GenBank/DDBJ whole genome shotgun (WGS) entry which is preliminary data.</text>
</comment>
<organism evidence="2 3">
    <name type="scientific">Allochromatium humboldtianum</name>
    <dbReference type="NCBI Taxonomy" id="504901"/>
    <lineage>
        <taxon>Bacteria</taxon>
        <taxon>Pseudomonadati</taxon>
        <taxon>Pseudomonadota</taxon>
        <taxon>Gammaproteobacteria</taxon>
        <taxon>Chromatiales</taxon>
        <taxon>Chromatiaceae</taxon>
        <taxon>Allochromatium</taxon>
    </lineage>
</organism>